<dbReference type="GO" id="GO:0003676">
    <property type="term" value="F:nucleic acid binding"/>
    <property type="evidence" value="ECO:0007669"/>
    <property type="project" value="InterPro"/>
</dbReference>
<protein>
    <recommendedName>
        <fullName evidence="1">Reverse transcriptase zinc-binding domain-containing protein</fullName>
    </recommendedName>
</protein>
<comment type="caution">
    <text evidence="2">The sequence shown here is derived from an EMBL/GenBank/DDBJ whole genome shotgun (WGS) entry which is preliminary data.</text>
</comment>
<sequence>EATLNPINLQTETKAFYKKLWNLQIPPKIKFTIWGISWNYIPTFVNLKIKRVVADARCPLCNQEEEDTFDHQLARSASGLVVRNVGGEILASKSVIHTSIATPFAAEAHAGLQALKLGISMGFNDLQIIGDSRTIRKYMGSFGCSKSTKKREKAITWLEMFLIPSDEHWRGSAQDI</sequence>
<dbReference type="Proteomes" id="UP000593572">
    <property type="component" value="Unassembled WGS sequence"/>
</dbReference>
<reference evidence="2 3" key="1">
    <citation type="journal article" date="2019" name="Genome Biol. Evol.">
        <title>Insights into the evolution of the New World diploid cottons (Gossypium, subgenus Houzingenia) based on genome sequencing.</title>
        <authorList>
            <person name="Grover C.E."/>
            <person name="Arick M.A. 2nd"/>
            <person name="Thrash A."/>
            <person name="Conover J.L."/>
            <person name="Sanders W.S."/>
            <person name="Peterson D.G."/>
            <person name="Frelichowski J.E."/>
            <person name="Scheffler J.A."/>
            <person name="Scheffler B.E."/>
            <person name="Wendel J.F."/>
        </authorList>
    </citation>
    <scope>NUCLEOTIDE SEQUENCE [LARGE SCALE GENOMIC DNA]</scope>
    <source>
        <strain evidence="2">157</strain>
        <tissue evidence="2">Leaf</tissue>
    </source>
</reference>
<dbReference type="AlphaFoldDB" id="A0A7J8L9L0"/>
<keyword evidence="3" id="KW-1185">Reference proteome</keyword>
<dbReference type="EMBL" id="JABEZX010000001">
    <property type="protein sequence ID" value="MBA0549077.1"/>
    <property type="molecule type" value="Genomic_DNA"/>
</dbReference>
<dbReference type="InterPro" id="IPR026960">
    <property type="entry name" value="RVT-Znf"/>
</dbReference>
<feature type="non-terminal residue" evidence="2">
    <location>
        <position position="176"/>
    </location>
</feature>
<proteinExistence type="predicted"/>
<gene>
    <name evidence="2" type="ORF">Golob_020136</name>
</gene>
<evidence type="ECO:0000313" key="2">
    <source>
        <dbReference type="EMBL" id="MBA0549077.1"/>
    </source>
</evidence>
<organism evidence="2 3">
    <name type="scientific">Gossypium lobatum</name>
    <dbReference type="NCBI Taxonomy" id="34289"/>
    <lineage>
        <taxon>Eukaryota</taxon>
        <taxon>Viridiplantae</taxon>
        <taxon>Streptophyta</taxon>
        <taxon>Embryophyta</taxon>
        <taxon>Tracheophyta</taxon>
        <taxon>Spermatophyta</taxon>
        <taxon>Magnoliopsida</taxon>
        <taxon>eudicotyledons</taxon>
        <taxon>Gunneridae</taxon>
        <taxon>Pentapetalae</taxon>
        <taxon>rosids</taxon>
        <taxon>malvids</taxon>
        <taxon>Malvales</taxon>
        <taxon>Malvaceae</taxon>
        <taxon>Malvoideae</taxon>
        <taxon>Gossypium</taxon>
    </lineage>
</organism>
<dbReference type="CDD" id="cd06222">
    <property type="entry name" value="RNase_H_like"/>
    <property type="match status" value="1"/>
</dbReference>
<dbReference type="Pfam" id="PF13966">
    <property type="entry name" value="zf-RVT"/>
    <property type="match status" value="1"/>
</dbReference>
<feature type="domain" description="Reverse transcriptase zinc-binding" evidence="1">
    <location>
        <begin position="10"/>
        <end position="73"/>
    </location>
</feature>
<accession>A0A7J8L9L0</accession>
<dbReference type="GO" id="GO:0004523">
    <property type="term" value="F:RNA-DNA hybrid ribonuclease activity"/>
    <property type="evidence" value="ECO:0007669"/>
    <property type="project" value="InterPro"/>
</dbReference>
<evidence type="ECO:0000313" key="3">
    <source>
        <dbReference type="Proteomes" id="UP000593572"/>
    </source>
</evidence>
<evidence type="ECO:0000259" key="1">
    <source>
        <dbReference type="Pfam" id="PF13966"/>
    </source>
</evidence>
<dbReference type="InterPro" id="IPR044730">
    <property type="entry name" value="RNase_H-like_dom_plant"/>
</dbReference>
<name>A0A7J8L9L0_9ROSI</name>